<evidence type="ECO:0000259" key="1">
    <source>
        <dbReference type="Pfam" id="PF21294"/>
    </source>
</evidence>
<dbReference type="Proteomes" id="UP000076761">
    <property type="component" value="Unassembled WGS sequence"/>
</dbReference>
<accession>A0A165TU99</accession>
<dbReference type="PANTHER" id="PTHR40124">
    <property type="match status" value="1"/>
</dbReference>
<dbReference type="Gene3D" id="2.60.120.200">
    <property type="match status" value="1"/>
</dbReference>
<dbReference type="STRING" id="1314782.A0A165TU99"/>
<protein>
    <submittedName>
        <fullName evidence="2">Polysaccharide lyase family 14 protein</fullName>
    </submittedName>
</protein>
<feature type="domain" description="Polysaccharide lyase 14" evidence="1">
    <location>
        <begin position="71"/>
        <end position="283"/>
    </location>
</feature>
<sequence length="290" mass="31566">MHHLLPIPPTSIASGFTTSTTLARDIPVLTLVNLSDDALRVHKSSSRLPHPLVSPPKPPPSQEKCDFVAWEAFYPKGSINPSSAVPGGFSFYLSGSQSFSNALGEAKEVVMSYEVLFAEGFEWVKGGKLPGIFGGTGDLAYKCSGGRKDDRCKCFDLRLMWRQSGQGELYAYLPLTPNNTSRLLAVPSSKQNPDYGFSVGRGLFSFPAGQWTTVAERVRLNDVGQENGEVEVYIDGVSMIRVHGLTLRDETAPHVKGMHFQTFFGGSSPEWASTKDQRAWFAGISGAILT</sequence>
<name>A0A165TU99_9AGAM</name>
<keyword evidence="2" id="KW-0456">Lyase</keyword>
<dbReference type="AlphaFoldDB" id="A0A165TU99"/>
<dbReference type="InterPro" id="IPR048958">
    <property type="entry name" value="Polysacc_lyase_14"/>
</dbReference>
<gene>
    <name evidence="2" type="ORF">NEOLEDRAFT_1061549</name>
</gene>
<proteinExistence type="predicted"/>
<keyword evidence="3" id="KW-1185">Reference proteome</keyword>
<dbReference type="PANTHER" id="PTHR40124:SF1">
    <property type="entry name" value="DISAGGREGATASE RELATED REPEAT PROTEIN"/>
    <property type="match status" value="1"/>
</dbReference>
<organism evidence="2 3">
    <name type="scientific">Neolentinus lepideus HHB14362 ss-1</name>
    <dbReference type="NCBI Taxonomy" id="1314782"/>
    <lineage>
        <taxon>Eukaryota</taxon>
        <taxon>Fungi</taxon>
        <taxon>Dikarya</taxon>
        <taxon>Basidiomycota</taxon>
        <taxon>Agaricomycotina</taxon>
        <taxon>Agaricomycetes</taxon>
        <taxon>Gloeophyllales</taxon>
        <taxon>Gloeophyllaceae</taxon>
        <taxon>Neolentinus</taxon>
    </lineage>
</organism>
<dbReference type="EMBL" id="KV425563">
    <property type="protein sequence ID" value="KZT27188.1"/>
    <property type="molecule type" value="Genomic_DNA"/>
</dbReference>
<dbReference type="InParanoid" id="A0A165TU99"/>
<evidence type="ECO:0000313" key="2">
    <source>
        <dbReference type="EMBL" id="KZT27188.1"/>
    </source>
</evidence>
<reference evidence="2 3" key="1">
    <citation type="journal article" date="2016" name="Mol. Biol. Evol.">
        <title>Comparative Genomics of Early-Diverging Mushroom-Forming Fungi Provides Insights into the Origins of Lignocellulose Decay Capabilities.</title>
        <authorList>
            <person name="Nagy L.G."/>
            <person name="Riley R."/>
            <person name="Tritt A."/>
            <person name="Adam C."/>
            <person name="Daum C."/>
            <person name="Floudas D."/>
            <person name="Sun H."/>
            <person name="Yadav J.S."/>
            <person name="Pangilinan J."/>
            <person name="Larsson K.H."/>
            <person name="Matsuura K."/>
            <person name="Barry K."/>
            <person name="Labutti K."/>
            <person name="Kuo R."/>
            <person name="Ohm R.A."/>
            <person name="Bhattacharya S.S."/>
            <person name="Shirouzu T."/>
            <person name="Yoshinaga Y."/>
            <person name="Martin F.M."/>
            <person name="Grigoriev I.V."/>
            <person name="Hibbett D.S."/>
        </authorList>
    </citation>
    <scope>NUCLEOTIDE SEQUENCE [LARGE SCALE GENOMIC DNA]</scope>
    <source>
        <strain evidence="2 3">HHB14362 ss-1</strain>
    </source>
</reference>
<dbReference type="GO" id="GO:0016829">
    <property type="term" value="F:lyase activity"/>
    <property type="evidence" value="ECO:0007669"/>
    <property type="project" value="UniProtKB-KW"/>
</dbReference>
<dbReference type="OrthoDB" id="3337916at2759"/>
<evidence type="ECO:0000313" key="3">
    <source>
        <dbReference type="Proteomes" id="UP000076761"/>
    </source>
</evidence>
<dbReference type="Pfam" id="PF21294">
    <property type="entry name" value="Polysacc_lyase_14"/>
    <property type="match status" value="1"/>
</dbReference>